<sequence>MNRQNPLTATSMRSSARTQPGARPAGAHVAATVDLGESDITALIGQLKTLDLRLAVTRLVVRDVSEHLGDDEAGIDLIVEDVLRLWQQSGQDDPATLDGSDGFWNRYADRIEFAPAGGDDRYRAEYWPPGQGIGFEEYYRAVWRAHLSQLRDAHRAAQSPSQPQAPQPGSN</sequence>
<evidence type="ECO:0000256" key="1">
    <source>
        <dbReference type="SAM" id="MobiDB-lite"/>
    </source>
</evidence>
<name>A0A8J3R3Y8_9ACTN</name>
<keyword evidence="3" id="KW-1185">Reference proteome</keyword>
<proteinExistence type="predicted"/>
<evidence type="ECO:0000313" key="2">
    <source>
        <dbReference type="EMBL" id="GIH20915.1"/>
    </source>
</evidence>
<feature type="region of interest" description="Disordered" evidence="1">
    <location>
        <begin position="152"/>
        <end position="171"/>
    </location>
</feature>
<organism evidence="2 3">
    <name type="scientific">Rugosimonospora africana</name>
    <dbReference type="NCBI Taxonomy" id="556532"/>
    <lineage>
        <taxon>Bacteria</taxon>
        <taxon>Bacillati</taxon>
        <taxon>Actinomycetota</taxon>
        <taxon>Actinomycetes</taxon>
        <taxon>Micromonosporales</taxon>
        <taxon>Micromonosporaceae</taxon>
        <taxon>Rugosimonospora</taxon>
    </lineage>
</organism>
<protein>
    <submittedName>
        <fullName evidence="2">Uncharacterized protein</fullName>
    </submittedName>
</protein>
<feature type="region of interest" description="Disordered" evidence="1">
    <location>
        <begin position="1"/>
        <end position="25"/>
    </location>
</feature>
<reference evidence="2" key="1">
    <citation type="submission" date="2021-01" db="EMBL/GenBank/DDBJ databases">
        <title>Whole genome shotgun sequence of Rugosimonospora africana NBRC 104875.</title>
        <authorList>
            <person name="Komaki H."/>
            <person name="Tamura T."/>
        </authorList>
    </citation>
    <scope>NUCLEOTIDE SEQUENCE</scope>
    <source>
        <strain evidence="2">NBRC 104875</strain>
    </source>
</reference>
<dbReference type="Proteomes" id="UP000642748">
    <property type="component" value="Unassembled WGS sequence"/>
</dbReference>
<dbReference type="EMBL" id="BONZ01000109">
    <property type="protein sequence ID" value="GIH20915.1"/>
    <property type="molecule type" value="Genomic_DNA"/>
</dbReference>
<feature type="compositionally biased region" description="Low complexity" evidence="1">
    <location>
        <begin position="156"/>
        <end position="171"/>
    </location>
</feature>
<gene>
    <name evidence="2" type="ORF">Raf01_90870</name>
</gene>
<evidence type="ECO:0000313" key="3">
    <source>
        <dbReference type="Proteomes" id="UP000642748"/>
    </source>
</evidence>
<dbReference type="AlphaFoldDB" id="A0A8J3R3Y8"/>
<feature type="compositionally biased region" description="Polar residues" evidence="1">
    <location>
        <begin position="1"/>
        <end position="18"/>
    </location>
</feature>
<comment type="caution">
    <text evidence="2">The sequence shown here is derived from an EMBL/GenBank/DDBJ whole genome shotgun (WGS) entry which is preliminary data.</text>
</comment>
<accession>A0A8J3R3Y8</accession>